<evidence type="ECO:0000256" key="4">
    <source>
        <dbReference type="PIRSR" id="PIRSR000429-1"/>
    </source>
</evidence>
<feature type="domain" description="Thiolase N-terminal" evidence="6">
    <location>
        <begin position="5"/>
        <end position="254"/>
    </location>
</feature>
<dbReference type="PROSITE" id="PS00737">
    <property type="entry name" value="THIOLASE_2"/>
    <property type="match status" value="1"/>
</dbReference>
<dbReference type="AlphaFoldDB" id="A0A917RQA4"/>
<dbReference type="SUPFAM" id="SSF53901">
    <property type="entry name" value="Thiolase-like"/>
    <property type="match status" value="2"/>
</dbReference>
<feature type="active site" description="Proton acceptor" evidence="4">
    <location>
        <position position="342"/>
    </location>
</feature>
<evidence type="ECO:0000313" key="8">
    <source>
        <dbReference type="EMBL" id="GGL18871.1"/>
    </source>
</evidence>
<evidence type="ECO:0000259" key="6">
    <source>
        <dbReference type="Pfam" id="PF00108"/>
    </source>
</evidence>
<keyword evidence="9" id="KW-1185">Reference proteome</keyword>
<reference evidence="8" key="2">
    <citation type="submission" date="2020-09" db="EMBL/GenBank/DDBJ databases">
        <authorList>
            <person name="Sun Q."/>
            <person name="Zhou Y."/>
        </authorList>
    </citation>
    <scope>NUCLEOTIDE SEQUENCE</scope>
    <source>
        <strain evidence="8">CGMCC 4.3508</strain>
    </source>
</reference>
<dbReference type="RefSeq" id="WP_058853556.1">
    <property type="nucleotide sequence ID" value="NZ_BMMH01000007.1"/>
</dbReference>
<accession>A0A917RQA4</accession>
<dbReference type="Pfam" id="PF02803">
    <property type="entry name" value="Thiolase_C"/>
    <property type="match status" value="1"/>
</dbReference>
<feature type="active site" description="Proton acceptor" evidence="4">
    <location>
        <position position="372"/>
    </location>
</feature>
<keyword evidence="2 5" id="KW-0808">Transferase</keyword>
<evidence type="ECO:0000256" key="1">
    <source>
        <dbReference type="ARBA" id="ARBA00010982"/>
    </source>
</evidence>
<feature type="domain" description="Thiolase C-terminal" evidence="7">
    <location>
        <begin position="264"/>
        <end position="384"/>
    </location>
</feature>
<proteinExistence type="inferred from homology"/>
<dbReference type="GO" id="GO:0016747">
    <property type="term" value="F:acyltransferase activity, transferring groups other than amino-acyl groups"/>
    <property type="evidence" value="ECO:0007669"/>
    <property type="project" value="InterPro"/>
</dbReference>
<dbReference type="PIRSF" id="PIRSF000429">
    <property type="entry name" value="Ac-CoA_Ac_transf"/>
    <property type="match status" value="1"/>
</dbReference>
<comment type="caution">
    <text evidence="8">The sequence shown here is derived from an EMBL/GenBank/DDBJ whole genome shotgun (WGS) entry which is preliminary data.</text>
</comment>
<sequence>MREAVIAGAVRTPVGKRKGGLSSVHAADLSAVVLRALAERTGVDPALVDDVVWGCVSQVGDQSSNIGRYAVLAAGWPESIPGTTVNRACGSSQQALDFAAQAVLSGQQDLVVAGGVEVMSRVPLGAARATGQPYGPAVLARYDDFSFNQGISAELIARKWGFTRTALDEYSARSHELAAVAQDRGAFDAQIVAVDAPAGDTTDGGKVTADEGIRRGTTAEKLAKLTPAFQDDGVIHAGNSSQISDGAAALLVTTPEKAAELGLTPLVRYRAGAVAGADPVLMLTGPIPATGKVLRKAGLTVADIGVFEVNEAFAPVPLAWLAETGADPDSLNPLGGAIALGHPLGGSGAVLMTRMIHHMRDNGIRFGLQTMCEGGGTANATVVELVS</sequence>
<organism evidence="8 9">
    <name type="scientific">Nocardia jinanensis</name>
    <dbReference type="NCBI Taxonomy" id="382504"/>
    <lineage>
        <taxon>Bacteria</taxon>
        <taxon>Bacillati</taxon>
        <taxon>Actinomycetota</taxon>
        <taxon>Actinomycetes</taxon>
        <taxon>Mycobacteriales</taxon>
        <taxon>Nocardiaceae</taxon>
        <taxon>Nocardia</taxon>
    </lineage>
</organism>
<dbReference type="CDD" id="cd00751">
    <property type="entry name" value="thiolase"/>
    <property type="match status" value="1"/>
</dbReference>
<evidence type="ECO:0000256" key="5">
    <source>
        <dbReference type="RuleBase" id="RU003557"/>
    </source>
</evidence>
<evidence type="ECO:0000313" key="9">
    <source>
        <dbReference type="Proteomes" id="UP000638263"/>
    </source>
</evidence>
<evidence type="ECO:0000256" key="3">
    <source>
        <dbReference type="ARBA" id="ARBA00023315"/>
    </source>
</evidence>
<dbReference type="PANTHER" id="PTHR43365:SF1">
    <property type="entry name" value="ACETYL-COA C-ACYLTRANSFERASE"/>
    <property type="match status" value="1"/>
</dbReference>
<evidence type="ECO:0000256" key="2">
    <source>
        <dbReference type="ARBA" id="ARBA00022679"/>
    </source>
</evidence>
<protein>
    <submittedName>
        <fullName evidence="8">Acyl-CoA dehydrogenase</fullName>
    </submittedName>
</protein>
<dbReference type="InterPro" id="IPR016039">
    <property type="entry name" value="Thiolase-like"/>
</dbReference>
<dbReference type="InterPro" id="IPR020617">
    <property type="entry name" value="Thiolase_C"/>
</dbReference>
<dbReference type="InterPro" id="IPR020613">
    <property type="entry name" value="Thiolase_CS"/>
</dbReference>
<comment type="similarity">
    <text evidence="1 5">Belongs to the thiolase-like superfamily. Thiolase family.</text>
</comment>
<name>A0A917RQA4_9NOCA</name>
<gene>
    <name evidence="8" type="ORF">GCM10011588_36810</name>
</gene>
<keyword evidence="3 5" id="KW-0012">Acyltransferase</keyword>
<dbReference type="PANTHER" id="PTHR43365">
    <property type="entry name" value="BLR7806 PROTEIN"/>
    <property type="match status" value="1"/>
</dbReference>
<feature type="active site" description="Acyl-thioester intermediate" evidence="4">
    <location>
        <position position="89"/>
    </location>
</feature>
<evidence type="ECO:0000259" key="7">
    <source>
        <dbReference type="Pfam" id="PF02803"/>
    </source>
</evidence>
<dbReference type="EMBL" id="BMMH01000007">
    <property type="protein sequence ID" value="GGL18871.1"/>
    <property type="molecule type" value="Genomic_DNA"/>
</dbReference>
<reference evidence="8" key="1">
    <citation type="journal article" date="2014" name="Int. J. Syst. Evol. Microbiol.">
        <title>Complete genome sequence of Corynebacterium casei LMG S-19264T (=DSM 44701T), isolated from a smear-ripened cheese.</title>
        <authorList>
            <consortium name="US DOE Joint Genome Institute (JGI-PGF)"/>
            <person name="Walter F."/>
            <person name="Albersmeier A."/>
            <person name="Kalinowski J."/>
            <person name="Ruckert C."/>
        </authorList>
    </citation>
    <scope>NUCLEOTIDE SEQUENCE</scope>
    <source>
        <strain evidence="8">CGMCC 4.3508</strain>
    </source>
</reference>
<dbReference type="InterPro" id="IPR002155">
    <property type="entry name" value="Thiolase"/>
</dbReference>
<dbReference type="NCBIfam" id="TIGR01930">
    <property type="entry name" value="AcCoA-C-Actrans"/>
    <property type="match status" value="1"/>
</dbReference>
<dbReference type="InterPro" id="IPR020616">
    <property type="entry name" value="Thiolase_N"/>
</dbReference>
<dbReference type="Proteomes" id="UP000638263">
    <property type="component" value="Unassembled WGS sequence"/>
</dbReference>
<dbReference type="Gene3D" id="3.40.47.10">
    <property type="match status" value="2"/>
</dbReference>
<dbReference type="Pfam" id="PF00108">
    <property type="entry name" value="Thiolase_N"/>
    <property type="match status" value="1"/>
</dbReference>